<accession>A0AAD5L8N4</accession>
<keyword evidence="2" id="KW-1185">Reference proteome</keyword>
<evidence type="ECO:0000313" key="2">
    <source>
        <dbReference type="Proteomes" id="UP001209570"/>
    </source>
</evidence>
<comment type="caution">
    <text evidence="1">The sequence shown here is derived from an EMBL/GenBank/DDBJ whole genome shotgun (WGS) entry which is preliminary data.</text>
</comment>
<organism evidence="1 2">
    <name type="scientific">Pythium insidiosum</name>
    <name type="common">Pythiosis disease agent</name>
    <dbReference type="NCBI Taxonomy" id="114742"/>
    <lineage>
        <taxon>Eukaryota</taxon>
        <taxon>Sar</taxon>
        <taxon>Stramenopiles</taxon>
        <taxon>Oomycota</taxon>
        <taxon>Peronosporomycetes</taxon>
        <taxon>Pythiales</taxon>
        <taxon>Pythiaceae</taxon>
        <taxon>Pythium</taxon>
    </lineage>
</organism>
<sequence length="678" mass="73814">MGQVCSGGSVGKQVDAVRDADDRELDAVEMKEVKIPEYDSFFESASGPLNEMVEIHNGILLSEENLKEAAAAIQGETQLRLIASGSGRVSICLWRYDEKEREQVLTAQQVEETIAGNKALREAYEHAQHAIDSLNAQLEKGGSNSPRSRFEVKRGRLHITSKGSQDRFVRDVNITLFSLRKQMAIVAHVMNLSDSMKIFLKEVSKVQDISSLNVQTNEEGAIRLASGDDELDLHSMNKLSKPALQFRDALVSLLENIEMASESMPQLVEQTNSFISEAQEFPSKVPDAAASAGLGFTEIPKAAMATGSNVKSLSAGPTIASSTMDMVKYVATELALAVSAPIGAVAKSVHAARDPEDKELEEVEMKEVKIPDFDGFFERAAAPLNEMVEIHNGIFLSEEALKEAAAALQGETMVRVSVDGSGRVEMCFWRFDEKENEEVLTTAQVEEKLDASLDLRDAHQRTLQAIQALHAALDKGANAGRSQYSVKRGRLMVSSKGPQDSQVRDVNIALFSLRKYLAVSAHVTNLSESVKIFLNERSKVQDVRNLSVETADDGSIKIMNGDKEFDLRWMDNLSKPMQMFRDALVDLLENVQTAATSVPELVEQSNAFVAEAQEFPSKVPEAASSAGLGMTEIPKAAMSTAGNVKSLSQGPHIAASTTAMMKYAATELTEAVRSPLGT</sequence>
<reference evidence="1" key="1">
    <citation type="submission" date="2021-12" db="EMBL/GenBank/DDBJ databases">
        <title>Prjna785345.</title>
        <authorList>
            <person name="Rujirawat T."/>
            <person name="Krajaejun T."/>
        </authorList>
    </citation>
    <scope>NUCLEOTIDE SEQUENCE</scope>
    <source>
        <strain evidence="1">Pi057C3</strain>
    </source>
</reference>
<proteinExistence type="predicted"/>
<evidence type="ECO:0000313" key="1">
    <source>
        <dbReference type="EMBL" id="KAJ0392964.1"/>
    </source>
</evidence>
<dbReference type="EMBL" id="JAKCXM010000548">
    <property type="protein sequence ID" value="KAJ0392964.1"/>
    <property type="molecule type" value="Genomic_DNA"/>
</dbReference>
<gene>
    <name evidence="1" type="ORF">P43SY_001023</name>
</gene>
<protein>
    <submittedName>
        <fullName evidence="1">Uncharacterized protein</fullName>
    </submittedName>
</protein>
<dbReference type="Proteomes" id="UP001209570">
    <property type="component" value="Unassembled WGS sequence"/>
</dbReference>
<name>A0AAD5L8N4_PYTIN</name>
<dbReference type="AlphaFoldDB" id="A0AAD5L8N4"/>